<dbReference type="GO" id="GO:0005694">
    <property type="term" value="C:chromosome"/>
    <property type="evidence" value="ECO:0007669"/>
    <property type="project" value="TreeGrafter"/>
</dbReference>
<dbReference type="PANTHER" id="PTHR33375">
    <property type="entry name" value="CHROMOSOME-PARTITIONING PROTEIN PARB-RELATED"/>
    <property type="match status" value="1"/>
</dbReference>
<name>X1B949_9ZZZZ</name>
<organism evidence="2">
    <name type="scientific">marine sediment metagenome</name>
    <dbReference type="NCBI Taxonomy" id="412755"/>
    <lineage>
        <taxon>unclassified sequences</taxon>
        <taxon>metagenomes</taxon>
        <taxon>ecological metagenomes</taxon>
    </lineage>
</organism>
<evidence type="ECO:0000259" key="1">
    <source>
        <dbReference type="SMART" id="SM00470"/>
    </source>
</evidence>
<dbReference type="InterPro" id="IPR004437">
    <property type="entry name" value="ParB/RepB/Spo0J"/>
</dbReference>
<comment type="caution">
    <text evidence="2">The sequence shown here is derived from an EMBL/GenBank/DDBJ whole genome shotgun (WGS) entry which is preliminary data.</text>
</comment>
<dbReference type="Pfam" id="PF02195">
    <property type="entry name" value="ParB_N"/>
    <property type="match status" value="1"/>
</dbReference>
<protein>
    <recommendedName>
        <fullName evidence="1">ParB-like N-terminal domain-containing protein</fullName>
    </recommendedName>
</protein>
<dbReference type="SMART" id="SM00470">
    <property type="entry name" value="ParB"/>
    <property type="match status" value="1"/>
</dbReference>
<reference evidence="2" key="1">
    <citation type="journal article" date="2014" name="Front. Microbiol.">
        <title>High frequency of phylogenetically diverse reductive dehalogenase-homologous genes in deep subseafloor sedimentary metagenomes.</title>
        <authorList>
            <person name="Kawai M."/>
            <person name="Futagami T."/>
            <person name="Toyoda A."/>
            <person name="Takaki Y."/>
            <person name="Nishi S."/>
            <person name="Hori S."/>
            <person name="Arai W."/>
            <person name="Tsubouchi T."/>
            <person name="Morono Y."/>
            <person name="Uchiyama I."/>
            <person name="Ito T."/>
            <person name="Fujiyama A."/>
            <person name="Inagaki F."/>
            <person name="Takami H."/>
        </authorList>
    </citation>
    <scope>NUCLEOTIDE SEQUENCE</scope>
    <source>
        <strain evidence="2">Expedition CK06-06</strain>
    </source>
</reference>
<dbReference type="GO" id="GO:0007059">
    <property type="term" value="P:chromosome segregation"/>
    <property type="evidence" value="ECO:0007669"/>
    <property type="project" value="TreeGrafter"/>
</dbReference>
<dbReference type="PANTHER" id="PTHR33375:SF1">
    <property type="entry name" value="CHROMOSOME-PARTITIONING PROTEIN PARB-RELATED"/>
    <property type="match status" value="1"/>
</dbReference>
<dbReference type="SUPFAM" id="SSF110849">
    <property type="entry name" value="ParB/Sulfiredoxin"/>
    <property type="match status" value="1"/>
</dbReference>
<dbReference type="GO" id="GO:0003677">
    <property type="term" value="F:DNA binding"/>
    <property type="evidence" value="ECO:0007669"/>
    <property type="project" value="InterPro"/>
</dbReference>
<dbReference type="AlphaFoldDB" id="X1B949"/>
<feature type="domain" description="ParB-like N-terminal" evidence="1">
    <location>
        <begin position="5"/>
        <end position="93"/>
    </location>
</feature>
<dbReference type="Gene3D" id="3.90.1530.30">
    <property type="match status" value="1"/>
</dbReference>
<accession>X1B949</accession>
<dbReference type="InterPro" id="IPR050336">
    <property type="entry name" value="Chromosome_partition/occlusion"/>
</dbReference>
<dbReference type="InterPro" id="IPR036086">
    <property type="entry name" value="ParB/Sulfiredoxin_sf"/>
</dbReference>
<sequence length="93" mass="10751">MSEIKMIPVGKIFITGDNPRKEFNLDSLNDLGESLLSHGLLQPIIVRPKEDYYELVVGERRLRAARLKGIFEIETRIETLDDATCMEYRLIEN</sequence>
<proteinExistence type="predicted"/>
<gene>
    <name evidence="2" type="ORF">S01H4_10854</name>
</gene>
<feature type="non-terminal residue" evidence="2">
    <location>
        <position position="93"/>
    </location>
</feature>
<dbReference type="InterPro" id="IPR003115">
    <property type="entry name" value="ParB_N"/>
</dbReference>
<dbReference type="EMBL" id="BART01004246">
    <property type="protein sequence ID" value="GAG68476.1"/>
    <property type="molecule type" value="Genomic_DNA"/>
</dbReference>
<evidence type="ECO:0000313" key="2">
    <source>
        <dbReference type="EMBL" id="GAG68476.1"/>
    </source>
</evidence>
<dbReference type="NCBIfam" id="TIGR00180">
    <property type="entry name" value="parB_part"/>
    <property type="match status" value="1"/>
</dbReference>